<name>B7P455_IXOSC</name>
<evidence type="ECO:0000256" key="1">
    <source>
        <dbReference type="SAM" id="MobiDB-lite"/>
    </source>
</evidence>
<dbReference type="InParanoid" id="B7P455"/>
<gene>
    <name evidence="2" type="ORF">IscW_ISCW001360</name>
</gene>
<evidence type="ECO:0000313" key="2">
    <source>
        <dbReference type="EMBL" id="EEC01377.1"/>
    </source>
</evidence>
<dbReference type="SUPFAM" id="SSF52833">
    <property type="entry name" value="Thioredoxin-like"/>
    <property type="match status" value="1"/>
</dbReference>
<dbReference type="Proteomes" id="UP000001555">
    <property type="component" value="Unassembled WGS sequence"/>
</dbReference>
<dbReference type="EMBL" id="ABJB010117407">
    <property type="status" value="NOT_ANNOTATED_CDS"/>
    <property type="molecule type" value="Genomic_DNA"/>
</dbReference>
<protein>
    <submittedName>
        <fullName evidence="2 3">Uncharacterized protein</fullName>
    </submittedName>
</protein>
<organism>
    <name type="scientific">Ixodes scapularis</name>
    <name type="common">Black-legged tick</name>
    <name type="synonym">Deer tick</name>
    <dbReference type="NCBI Taxonomy" id="6945"/>
    <lineage>
        <taxon>Eukaryota</taxon>
        <taxon>Metazoa</taxon>
        <taxon>Ecdysozoa</taxon>
        <taxon>Arthropoda</taxon>
        <taxon>Chelicerata</taxon>
        <taxon>Arachnida</taxon>
        <taxon>Acari</taxon>
        <taxon>Parasitiformes</taxon>
        <taxon>Ixodida</taxon>
        <taxon>Ixodoidea</taxon>
        <taxon>Ixodidae</taxon>
        <taxon>Ixodinae</taxon>
        <taxon>Ixodes</taxon>
    </lineage>
</organism>
<evidence type="ECO:0000313" key="3">
    <source>
        <dbReference type="EnsemblMetazoa" id="ISCW001360-PA"/>
    </source>
</evidence>
<dbReference type="VEuPathDB" id="VectorBase:ISCW001360"/>
<feature type="region of interest" description="Disordered" evidence="1">
    <location>
        <begin position="25"/>
        <end position="52"/>
    </location>
</feature>
<dbReference type="PaxDb" id="6945-B7P455"/>
<dbReference type="InterPro" id="IPR036249">
    <property type="entry name" value="Thioredoxin-like_sf"/>
</dbReference>
<sequence>MNDEEVERHSLEGRSRDECNQLLLDRGFEKKKQEAPQEEEGPGLFADEKAEL</sequence>
<dbReference type="AlphaFoldDB" id="B7P455"/>
<keyword evidence="4" id="KW-1185">Reference proteome</keyword>
<reference evidence="3" key="2">
    <citation type="submission" date="2020-05" db="UniProtKB">
        <authorList>
            <consortium name="EnsemblMetazoa"/>
        </authorList>
    </citation>
    <scope>IDENTIFICATION</scope>
    <source>
        <strain evidence="3">wikel</strain>
    </source>
</reference>
<proteinExistence type="predicted"/>
<feature type="compositionally biased region" description="Basic and acidic residues" evidence="1">
    <location>
        <begin position="26"/>
        <end position="35"/>
    </location>
</feature>
<dbReference type="VEuPathDB" id="VectorBase:ISCI001360"/>
<dbReference type="InterPro" id="IPR038219">
    <property type="entry name" value="Sep15/SelM_sf"/>
</dbReference>
<accession>B7P455</accession>
<evidence type="ECO:0000313" key="4">
    <source>
        <dbReference type="Proteomes" id="UP000001555"/>
    </source>
</evidence>
<dbReference type="Gene3D" id="3.40.30.50">
    <property type="entry name" value="Sep15/SelM thioredoxin-like domain, active-site redox motif"/>
    <property type="match status" value="1"/>
</dbReference>
<dbReference type="HOGENOM" id="CLU_3089540_0_0_1"/>
<dbReference type="EMBL" id="DS633434">
    <property type="protein sequence ID" value="EEC01377.1"/>
    <property type="molecule type" value="Genomic_DNA"/>
</dbReference>
<dbReference type="EnsemblMetazoa" id="ISCW001360-RA">
    <property type="protein sequence ID" value="ISCW001360-PA"/>
    <property type="gene ID" value="ISCW001360"/>
</dbReference>
<reference evidence="2 4" key="1">
    <citation type="submission" date="2008-03" db="EMBL/GenBank/DDBJ databases">
        <title>Annotation of Ixodes scapularis.</title>
        <authorList>
            <consortium name="Ixodes scapularis Genome Project Consortium"/>
            <person name="Caler E."/>
            <person name="Hannick L.I."/>
            <person name="Bidwell S."/>
            <person name="Joardar V."/>
            <person name="Thiagarajan M."/>
            <person name="Amedeo P."/>
            <person name="Galinsky K.J."/>
            <person name="Schobel S."/>
            <person name="Inman J."/>
            <person name="Hostetler J."/>
            <person name="Miller J."/>
            <person name="Hammond M."/>
            <person name="Megy K."/>
            <person name="Lawson D."/>
            <person name="Kodira C."/>
            <person name="Sutton G."/>
            <person name="Meyer J."/>
            <person name="Hill C.A."/>
            <person name="Birren B."/>
            <person name="Nene V."/>
            <person name="Collins F."/>
            <person name="Alarcon-Chaidez F."/>
            <person name="Wikel S."/>
            <person name="Strausberg R."/>
        </authorList>
    </citation>
    <scope>NUCLEOTIDE SEQUENCE [LARGE SCALE GENOMIC DNA]</scope>
    <source>
        <strain evidence="4">Wikel</strain>
        <strain evidence="2">Wikel colony</strain>
    </source>
</reference>